<reference evidence="4 5" key="1">
    <citation type="submission" date="2020-07" db="EMBL/GenBank/DDBJ databases">
        <title>Sequencing the genomes of 1000 actinobacteria strains.</title>
        <authorList>
            <person name="Klenk H.-P."/>
        </authorList>
    </citation>
    <scope>NUCLEOTIDE SEQUENCE [LARGE SCALE GENOMIC DNA]</scope>
    <source>
        <strain evidence="4 5">DSM 19663</strain>
    </source>
</reference>
<dbReference type="Pfam" id="PF00498">
    <property type="entry name" value="FHA"/>
    <property type="match status" value="1"/>
</dbReference>
<evidence type="ECO:0000256" key="1">
    <source>
        <dbReference type="ARBA" id="ARBA00022553"/>
    </source>
</evidence>
<evidence type="ECO:0000259" key="3">
    <source>
        <dbReference type="PROSITE" id="PS50006"/>
    </source>
</evidence>
<accession>A0A839E9E1</accession>
<dbReference type="AlphaFoldDB" id="A0A839E9E1"/>
<dbReference type="SUPFAM" id="SSF49879">
    <property type="entry name" value="SMAD/FHA domain"/>
    <property type="match status" value="1"/>
</dbReference>
<feature type="region of interest" description="Disordered" evidence="2">
    <location>
        <begin position="72"/>
        <end position="91"/>
    </location>
</feature>
<dbReference type="InterPro" id="IPR008984">
    <property type="entry name" value="SMAD_FHA_dom_sf"/>
</dbReference>
<protein>
    <recommendedName>
        <fullName evidence="3">FHA domain-containing protein</fullName>
    </recommendedName>
</protein>
<comment type="caution">
    <text evidence="4">The sequence shown here is derived from an EMBL/GenBank/DDBJ whole genome shotgun (WGS) entry which is preliminary data.</text>
</comment>
<feature type="region of interest" description="Disordered" evidence="2">
    <location>
        <begin position="1"/>
        <end position="63"/>
    </location>
</feature>
<evidence type="ECO:0000256" key="2">
    <source>
        <dbReference type="SAM" id="MobiDB-lite"/>
    </source>
</evidence>
<feature type="region of interest" description="Disordered" evidence="2">
    <location>
        <begin position="119"/>
        <end position="145"/>
    </location>
</feature>
<gene>
    <name evidence="4" type="ORF">FHX53_000358</name>
</gene>
<dbReference type="Gene3D" id="2.60.200.20">
    <property type="match status" value="1"/>
</dbReference>
<feature type="compositionally biased region" description="Pro residues" evidence="2">
    <location>
        <begin position="14"/>
        <end position="39"/>
    </location>
</feature>
<evidence type="ECO:0000313" key="4">
    <source>
        <dbReference type="EMBL" id="MBA8846794.1"/>
    </source>
</evidence>
<dbReference type="EMBL" id="JACGWX010000001">
    <property type="protein sequence ID" value="MBA8846794.1"/>
    <property type="molecule type" value="Genomic_DNA"/>
</dbReference>
<dbReference type="PROSITE" id="PS50006">
    <property type="entry name" value="FHA_DOMAIN"/>
    <property type="match status" value="1"/>
</dbReference>
<feature type="compositionally biased region" description="Low complexity" evidence="2">
    <location>
        <begin position="74"/>
        <end position="91"/>
    </location>
</feature>
<evidence type="ECO:0000313" key="5">
    <source>
        <dbReference type="Proteomes" id="UP000585905"/>
    </source>
</evidence>
<keyword evidence="5" id="KW-1185">Reference proteome</keyword>
<organism evidence="4 5">
    <name type="scientific">Microcella alkalica</name>
    <dbReference type="NCBI Taxonomy" id="355930"/>
    <lineage>
        <taxon>Bacteria</taxon>
        <taxon>Bacillati</taxon>
        <taxon>Actinomycetota</taxon>
        <taxon>Actinomycetes</taxon>
        <taxon>Micrococcales</taxon>
        <taxon>Microbacteriaceae</taxon>
        <taxon>Microcella</taxon>
    </lineage>
</organism>
<name>A0A839E9E1_9MICO</name>
<feature type="domain" description="FHA" evidence="3">
    <location>
        <begin position="166"/>
        <end position="220"/>
    </location>
</feature>
<keyword evidence="1" id="KW-0597">Phosphoprotein</keyword>
<dbReference type="Proteomes" id="UP000585905">
    <property type="component" value="Unassembled WGS sequence"/>
</dbReference>
<sequence length="254" mass="26228">MPFSASDPLSITPATPPEPDDPPLAQPAAPISPPAPAAAPRPAERGCPRCAASPEPEDVYCGTCGEQLDRPAVEETVASPASSVSSPIPESAPAPTAIVAPRPALAPGSVPAVALAPAPSAVASTPPEPTLEPDTENTRLVPRGSPGARFVLQFSTGESYTVLGSGIIGRNPSPEPGEAVDHIVTIVDPGRSVSKSHLEFGQDNGVFWVSDRHSGNGSVIREPGSEARYCEPGRRYRVVRGTRIDIGEQFVVVS</sequence>
<dbReference type="InterPro" id="IPR000253">
    <property type="entry name" value="FHA_dom"/>
</dbReference>
<proteinExistence type="predicted"/>